<evidence type="ECO:0000313" key="1">
    <source>
        <dbReference type="EMBL" id="CAA9333774.1"/>
    </source>
</evidence>
<proteinExistence type="predicted"/>
<accession>A0A6J4LNJ8</accession>
<feature type="non-terminal residue" evidence="1">
    <location>
        <position position="51"/>
    </location>
</feature>
<name>A0A6J4LNJ8_9BACT</name>
<reference evidence="1" key="1">
    <citation type="submission" date="2020-02" db="EMBL/GenBank/DDBJ databases">
        <authorList>
            <person name="Meier V. D."/>
        </authorList>
    </citation>
    <scope>NUCLEOTIDE SEQUENCE</scope>
    <source>
        <strain evidence="1">AVDCRST_MAG40</strain>
    </source>
</reference>
<protein>
    <submittedName>
        <fullName evidence="1">Uncharacterized protein</fullName>
    </submittedName>
</protein>
<dbReference type="EMBL" id="CADCTX010000621">
    <property type="protein sequence ID" value="CAA9333774.1"/>
    <property type="molecule type" value="Genomic_DNA"/>
</dbReference>
<organism evidence="1">
    <name type="scientific">uncultured Gemmatimonadaceae bacterium</name>
    <dbReference type="NCBI Taxonomy" id="246130"/>
    <lineage>
        <taxon>Bacteria</taxon>
        <taxon>Pseudomonadati</taxon>
        <taxon>Gemmatimonadota</taxon>
        <taxon>Gemmatimonadia</taxon>
        <taxon>Gemmatimonadales</taxon>
        <taxon>Gemmatimonadaceae</taxon>
        <taxon>environmental samples</taxon>
    </lineage>
</organism>
<gene>
    <name evidence="1" type="ORF">AVDCRST_MAG40-2059</name>
</gene>
<sequence length="51" mass="5375">MTAAPDGVSVRDARPDERAAVRALTWAAYAEYARAMEPAAWAGLEAAVARA</sequence>
<dbReference type="AlphaFoldDB" id="A0A6J4LNJ8"/>